<dbReference type="InterPro" id="IPR000719">
    <property type="entry name" value="Prot_kinase_dom"/>
</dbReference>
<evidence type="ECO:0000259" key="7">
    <source>
        <dbReference type="PROSITE" id="PS50011"/>
    </source>
</evidence>
<dbReference type="PROSITE" id="PS50011">
    <property type="entry name" value="PROTEIN_KINASE_DOM"/>
    <property type="match status" value="1"/>
</dbReference>
<keyword evidence="6" id="KW-0067">ATP-binding</keyword>
<evidence type="ECO:0000256" key="2">
    <source>
        <dbReference type="ARBA" id="ARBA00022527"/>
    </source>
</evidence>
<protein>
    <recommendedName>
        <fullName evidence="1">non-specific serine/threonine protein kinase</fullName>
        <ecNumber evidence="1">2.7.11.1</ecNumber>
    </recommendedName>
</protein>
<dbReference type="Proteomes" id="UP001500301">
    <property type="component" value="Unassembled WGS sequence"/>
</dbReference>
<evidence type="ECO:0000256" key="6">
    <source>
        <dbReference type="ARBA" id="ARBA00022840"/>
    </source>
</evidence>
<dbReference type="EC" id="2.7.11.1" evidence="1"/>
<keyword evidence="2" id="KW-0723">Serine/threonine-protein kinase</keyword>
<feature type="domain" description="Protein kinase" evidence="7">
    <location>
        <begin position="7"/>
        <end position="260"/>
    </location>
</feature>
<keyword evidence="4" id="KW-0547">Nucleotide-binding</keyword>
<proteinExistence type="predicted"/>
<accession>A0ABP6VU37</accession>
<dbReference type="InterPro" id="IPR008271">
    <property type="entry name" value="Ser/Thr_kinase_AS"/>
</dbReference>
<evidence type="ECO:0000256" key="1">
    <source>
        <dbReference type="ARBA" id="ARBA00012513"/>
    </source>
</evidence>
<organism evidence="8 9">
    <name type="scientific">Nocardioides daeguensis</name>
    <dbReference type="NCBI Taxonomy" id="908359"/>
    <lineage>
        <taxon>Bacteria</taxon>
        <taxon>Bacillati</taxon>
        <taxon>Actinomycetota</taxon>
        <taxon>Actinomycetes</taxon>
        <taxon>Propionibacteriales</taxon>
        <taxon>Nocardioidaceae</taxon>
        <taxon>Nocardioides</taxon>
    </lineage>
</organism>
<dbReference type="Pfam" id="PF00069">
    <property type="entry name" value="Pkinase"/>
    <property type="match status" value="1"/>
</dbReference>
<comment type="caution">
    <text evidence="8">The sequence shown here is derived from an EMBL/GenBank/DDBJ whole genome shotgun (WGS) entry which is preliminary data.</text>
</comment>
<dbReference type="SMART" id="SM00220">
    <property type="entry name" value="S_TKc"/>
    <property type="match status" value="1"/>
</dbReference>
<keyword evidence="3" id="KW-0808">Transferase</keyword>
<evidence type="ECO:0000256" key="3">
    <source>
        <dbReference type="ARBA" id="ARBA00022679"/>
    </source>
</evidence>
<gene>
    <name evidence="8" type="ORF">GCM10022263_29130</name>
</gene>
<dbReference type="PANTHER" id="PTHR43289">
    <property type="entry name" value="MITOGEN-ACTIVATED PROTEIN KINASE KINASE KINASE 20-RELATED"/>
    <property type="match status" value="1"/>
</dbReference>
<name>A0ABP6VU37_9ACTN</name>
<sequence length="270" mass="28067">MQGIADYVFVRPLGESNYGTNYLAAAPARLGIPAGEVVVKVIAGPTSDDAFRRATRELKHFSVAGSDRLVSVYDAGRQGGAFYYAMEFLPLGSLEQPQVEIGTGQRVAAVRDAALAAHALHERGIAHRDIKPANVLLAEDGGRLSDLGLSQLLSPGMVTTGLGQIGLEFTDPAIMLGAQASRASDIWSLGATLHFALTGAGVYGELRDTEPLLLVRSILGSQPAVAADLPPSARALIEACLAADVTARPRTAAEVADRIAGLSAELGSAL</sequence>
<keyword evidence="5" id="KW-0418">Kinase</keyword>
<dbReference type="RefSeq" id="WP_218235259.1">
    <property type="nucleotide sequence ID" value="NZ_BAABBB010000015.1"/>
</dbReference>
<dbReference type="PROSITE" id="PS00108">
    <property type="entry name" value="PROTEIN_KINASE_ST"/>
    <property type="match status" value="1"/>
</dbReference>
<dbReference type="PANTHER" id="PTHR43289:SF6">
    <property type="entry name" value="SERINE_THREONINE-PROTEIN KINASE NEKL-3"/>
    <property type="match status" value="1"/>
</dbReference>
<evidence type="ECO:0000256" key="5">
    <source>
        <dbReference type="ARBA" id="ARBA00022777"/>
    </source>
</evidence>
<evidence type="ECO:0000313" key="9">
    <source>
        <dbReference type="Proteomes" id="UP001500301"/>
    </source>
</evidence>
<reference evidence="9" key="1">
    <citation type="journal article" date="2019" name="Int. J. Syst. Evol. Microbiol.">
        <title>The Global Catalogue of Microorganisms (GCM) 10K type strain sequencing project: providing services to taxonomists for standard genome sequencing and annotation.</title>
        <authorList>
            <consortium name="The Broad Institute Genomics Platform"/>
            <consortium name="The Broad Institute Genome Sequencing Center for Infectious Disease"/>
            <person name="Wu L."/>
            <person name="Ma J."/>
        </authorList>
    </citation>
    <scope>NUCLEOTIDE SEQUENCE [LARGE SCALE GENOMIC DNA]</scope>
    <source>
        <strain evidence="9">JCM 17460</strain>
    </source>
</reference>
<dbReference type="EMBL" id="BAABBB010000015">
    <property type="protein sequence ID" value="GAA3539832.1"/>
    <property type="molecule type" value="Genomic_DNA"/>
</dbReference>
<evidence type="ECO:0000313" key="8">
    <source>
        <dbReference type="EMBL" id="GAA3539832.1"/>
    </source>
</evidence>
<evidence type="ECO:0000256" key="4">
    <source>
        <dbReference type="ARBA" id="ARBA00022741"/>
    </source>
</evidence>
<keyword evidence="9" id="KW-1185">Reference proteome</keyword>